<feature type="compositionally biased region" description="Polar residues" evidence="1">
    <location>
        <begin position="49"/>
        <end position="60"/>
    </location>
</feature>
<proteinExistence type="predicted"/>
<protein>
    <submittedName>
        <fullName evidence="2">Uncharacterized protein</fullName>
    </submittedName>
</protein>
<reference evidence="2 3" key="1">
    <citation type="journal article" date="2013" name="ISME J.">
        <title>A metabolic model for members of the genus Tetrasphaera involved in enhanced biological phosphorus removal.</title>
        <authorList>
            <person name="Kristiansen R."/>
            <person name="Nguyen H.T.T."/>
            <person name="Saunders A.M."/>
            <person name="Nielsen J.L."/>
            <person name="Wimmer R."/>
            <person name="Le V.Q."/>
            <person name="McIlroy S.J."/>
            <person name="Petrovski S."/>
            <person name="Seviour R.J."/>
            <person name="Calteau A."/>
            <person name="Nielsen K.L."/>
            <person name="Nielsen P.H."/>
        </authorList>
    </citation>
    <scope>NUCLEOTIDE SEQUENCE [LARGE SCALE GENOMIC DNA]</scope>
    <source>
        <strain evidence="2 3">Lp2</strain>
    </source>
</reference>
<sequence>MSQTFDPTYDAPTTLDDQLRRWRRTLHQHPETAFTEHATAQRIARAASSPPTQWRRSTSWIRPDLDERDQPRSHDAGHPRRWGVTGRHYYDDPFQPQPYDHVTRTMQLLATTC</sequence>
<dbReference type="HOGENOM" id="CLU_2132325_0_0_11"/>
<feature type="region of interest" description="Disordered" evidence="1">
    <location>
        <begin position="44"/>
        <end position="97"/>
    </location>
</feature>
<dbReference type="EMBL" id="CAIZ01000140">
    <property type="protein sequence ID" value="CCH70874.1"/>
    <property type="molecule type" value="Genomic_DNA"/>
</dbReference>
<organism evidence="2 3">
    <name type="scientific">Phycicoccus elongatus Lp2</name>
    <dbReference type="NCBI Taxonomy" id="1193181"/>
    <lineage>
        <taxon>Bacteria</taxon>
        <taxon>Bacillati</taxon>
        <taxon>Actinomycetota</taxon>
        <taxon>Actinomycetes</taxon>
        <taxon>Micrococcales</taxon>
        <taxon>Intrasporangiaceae</taxon>
        <taxon>Phycicoccus</taxon>
    </lineage>
</organism>
<dbReference type="Gene3D" id="3.40.630.10">
    <property type="entry name" value="Zn peptidases"/>
    <property type="match status" value="1"/>
</dbReference>
<comment type="caution">
    <text evidence="2">The sequence shown here is derived from an EMBL/GenBank/DDBJ whole genome shotgun (WGS) entry which is preliminary data.</text>
</comment>
<evidence type="ECO:0000256" key="1">
    <source>
        <dbReference type="SAM" id="MobiDB-lite"/>
    </source>
</evidence>
<feature type="compositionally biased region" description="Basic and acidic residues" evidence="1">
    <location>
        <begin position="63"/>
        <end position="78"/>
    </location>
</feature>
<gene>
    <name evidence="2" type="ORF">BN10_690008</name>
</gene>
<keyword evidence="3" id="KW-1185">Reference proteome</keyword>
<evidence type="ECO:0000313" key="3">
    <source>
        <dbReference type="Proteomes" id="UP000013167"/>
    </source>
</evidence>
<name>N0E606_9MICO</name>
<dbReference type="AlphaFoldDB" id="N0E606"/>
<dbReference type="Proteomes" id="UP000013167">
    <property type="component" value="Unassembled WGS sequence"/>
</dbReference>
<accession>N0E606</accession>
<dbReference type="SUPFAM" id="SSF53187">
    <property type="entry name" value="Zn-dependent exopeptidases"/>
    <property type="match status" value="1"/>
</dbReference>
<evidence type="ECO:0000313" key="2">
    <source>
        <dbReference type="EMBL" id="CCH70874.1"/>
    </source>
</evidence>
<dbReference type="STRING" id="1193181.BN10_690008"/>